<evidence type="ECO:0000313" key="3">
    <source>
        <dbReference type="Proteomes" id="UP001312908"/>
    </source>
</evidence>
<feature type="transmembrane region" description="Helical" evidence="1">
    <location>
        <begin position="6"/>
        <end position="23"/>
    </location>
</feature>
<evidence type="ECO:0008006" key="4">
    <source>
        <dbReference type="Google" id="ProtNLM"/>
    </source>
</evidence>
<evidence type="ECO:0000313" key="2">
    <source>
        <dbReference type="EMBL" id="MEE8658425.1"/>
    </source>
</evidence>
<name>A0ABU7U4A3_9PROT</name>
<accession>A0ABU7U4A3</accession>
<gene>
    <name evidence="2" type="ORF">DOFOFD_05310</name>
</gene>
<keyword evidence="1" id="KW-0812">Transmembrane</keyword>
<sequence length="58" mass="6086">MWEDLAVGAVLFGAAFYWVKKVIPSFICRRVARPAVTSDAQSMCSGCSGCGSNSGGCH</sequence>
<keyword evidence="3" id="KW-1185">Reference proteome</keyword>
<keyword evidence="1" id="KW-0472">Membrane</keyword>
<organism evidence="2 3">
    <name type="scientific">Sorlinia euscelidii</name>
    <dbReference type="NCBI Taxonomy" id="3081148"/>
    <lineage>
        <taxon>Bacteria</taxon>
        <taxon>Pseudomonadati</taxon>
        <taxon>Pseudomonadota</taxon>
        <taxon>Alphaproteobacteria</taxon>
        <taxon>Acetobacterales</taxon>
        <taxon>Acetobacteraceae</taxon>
        <taxon>Sorlinia</taxon>
    </lineage>
</organism>
<keyword evidence="1" id="KW-1133">Transmembrane helix</keyword>
<reference evidence="2 3" key="1">
    <citation type="submission" date="2023-10" db="EMBL/GenBank/DDBJ databases">
        <title>Sorlinia euscelidii gen. nov., sp. nov., an acetic acid bacteria isolated from the gut of Euscelidius variegatus emitter.</title>
        <authorList>
            <person name="Michoud G."/>
            <person name="Marasco R."/>
            <person name="Seferji K."/>
            <person name="Gonella E."/>
            <person name="Garuglieri E."/>
            <person name="Alma A."/>
            <person name="Mapelli F."/>
            <person name="Borin S."/>
            <person name="Daffonchio D."/>
            <person name="Crotti E."/>
        </authorList>
    </citation>
    <scope>NUCLEOTIDE SEQUENCE [LARGE SCALE GENOMIC DNA]</scope>
    <source>
        <strain evidence="2 3">EV16P</strain>
    </source>
</reference>
<proteinExistence type="predicted"/>
<dbReference type="EMBL" id="JAWJZY010000002">
    <property type="protein sequence ID" value="MEE8658425.1"/>
    <property type="molecule type" value="Genomic_DNA"/>
</dbReference>
<evidence type="ECO:0000256" key="1">
    <source>
        <dbReference type="SAM" id="Phobius"/>
    </source>
</evidence>
<comment type="caution">
    <text evidence="2">The sequence shown here is derived from an EMBL/GenBank/DDBJ whole genome shotgun (WGS) entry which is preliminary data.</text>
</comment>
<dbReference type="Proteomes" id="UP001312908">
    <property type="component" value="Unassembled WGS sequence"/>
</dbReference>
<protein>
    <recommendedName>
        <fullName evidence="4">FeoB-associated Cys-rich membrane protein</fullName>
    </recommendedName>
</protein>